<dbReference type="EMBL" id="JABBFX010000001">
    <property type="protein sequence ID" value="NML43390.1"/>
    <property type="molecule type" value="Genomic_DNA"/>
</dbReference>
<gene>
    <name evidence="3" type="ORF">HHL11_06475</name>
</gene>
<dbReference type="RefSeq" id="WP_169417599.1">
    <property type="nucleotide sequence ID" value="NZ_JABBFX010000001.1"/>
</dbReference>
<dbReference type="Gene3D" id="3.40.190.10">
    <property type="entry name" value="Periplasmic binding protein-like II"/>
    <property type="match status" value="1"/>
</dbReference>
<dbReference type="PANTHER" id="PTHR42928">
    <property type="entry name" value="TRICARBOXYLATE-BINDING PROTEIN"/>
    <property type="match status" value="1"/>
</dbReference>
<evidence type="ECO:0000256" key="1">
    <source>
        <dbReference type="ARBA" id="ARBA00006987"/>
    </source>
</evidence>
<evidence type="ECO:0000313" key="4">
    <source>
        <dbReference type="Proteomes" id="UP000541185"/>
    </source>
</evidence>
<sequence>MNHRDKLKALLGLAALPLAGRVAAQDFPVPGKAIRVVVGFPAGGGTDLQARQVVQRLGPLLNNAPIVIDNKPGAGTMLAAMEVQKAAPDGHTLLYTPSSTLAQLPHTLAVVKYDPFKDFTPVSLGALGPLVLVLHKSIPAQSVRELVAYCKAHPGQINYVSQGIGTSSHMYGEIFARQAGIDIVHVPYKGANDVAKDFITGRVHMQFASSSAAVALAKTGEVRMLAVVSAKRSPLFPDLPTMGEQGVSGVDIDSWVGWFGPAGMAPSTVKRLNEAINQVLKLPQLREEYKQGGAEAQGSTPEQFAGIVHGTYDQWGSMLQKIGFTKL</sequence>
<protein>
    <submittedName>
        <fullName evidence="3">Tripartite tricarboxylate transporter substrate binding protein</fullName>
    </submittedName>
</protein>
<dbReference type="AlphaFoldDB" id="A0A848H2L9"/>
<proteinExistence type="inferred from homology"/>
<organism evidence="3 4">
    <name type="scientific">Ramlibacter agri</name>
    <dbReference type="NCBI Taxonomy" id="2728837"/>
    <lineage>
        <taxon>Bacteria</taxon>
        <taxon>Pseudomonadati</taxon>
        <taxon>Pseudomonadota</taxon>
        <taxon>Betaproteobacteria</taxon>
        <taxon>Burkholderiales</taxon>
        <taxon>Comamonadaceae</taxon>
        <taxon>Ramlibacter</taxon>
    </lineage>
</organism>
<keyword evidence="4" id="KW-1185">Reference proteome</keyword>
<feature type="chain" id="PRO_5032609298" evidence="2">
    <location>
        <begin position="25"/>
        <end position="327"/>
    </location>
</feature>
<dbReference type="PIRSF" id="PIRSF017082">
    <property type="entry name" value="YflP"/>
    <property type="match status" value="1"/>
</dbReference>
<keyword evidence="2" id="KW-0732">Signal</keyword>
<dbReference type="InterPro" id="IPR042100">
    <property type="entry name" value="Bug_dom1"/>
</dbReference>
<feature type="signal peptide" evidence="2">
    <location>
        <begin position="1"/>
        <end position="24"/>
    </location>
</feature>
<comment type="similarity">
    <text evidence="1">Belongs to the UPF0065 (bug) family.</text>
</comment>
<evidence type="ECO:0000313" key="3">
    <source>
        <dbReference type="EMBL" id="NML43390.1"/>
    </source>
</evidence>
<reference evidence="3 4" key="1">
    <citation type="submission" date="2020-04" db="EMBL/GenBank/DDBJ databases">
        <title>Ramlibacter sp. G-1-2-2 isolated from soil.</title>
        <authorList>
            <person name="Dahal R.H."/>
        </authorList>
    </citation>
    <scope>NUCLEOTIDE SEQUENCE [LARGE SCALE GENOMIC DNA]</scope>
    <source>
        <strain evidence="3 4">G-1-2-2</strain>
    </source>
</reference>
<dbReference type="SUPFAM" id="SSF53850">
    <property type="entry name" value="Periplasmic binding protein-like II"/>
    <property type="match status" value="1"/>
</dbReference>
<accession>A0A848H2L9</accession>
<dbReference type="PANTHER" id="PTHR42928:SF5">
    <property type="entry name" value="BLR1237 PROTEIN"/>
    <property type="match status" value="1"/>
</dbReference>
<evidence type="ECO:0000256" key="2">
    <source>
        <dbReference type="SAM" id="SignalP"/>
    </source>
</evidence>
<dbReference type="Proteomes" id="UP000541185">
    <property type="component" value="Unassembled WGS sequence"/>
</dbReference>
<dbReference type="Gene3D" id="3.40.190.150">
    <property type="entry name" value="Bordetella uptake gene, domain 1"/>
    <property type="match status" value="1"/>
</dbReference>
<dbReference type="CDD" id="cd07012">
    <property type="entry name" value="PBP2_Bug_TTT"/>
    <property type="match status" value="1"/>
</dbReference>
<comment type="caution">
    <text evidence="3">The sequence shown here is derived from an EMBL/GenBank/DDBJ whole genome shotgun (WGS) entry which is preliminary data.</text>
</comment>
<name>A0A848H2L9_9BURK</name>
<dbReference type="InterPro" id="IPR005064">
    <property type="entry name" value="BUG"/>
</dbReference>
<dbReference type="Pfam" id="PF03401">
    <property type="entry name" value="TctC"/>
    <property type="match status" value="1"/>
</dbReference>